<keyword evidence="5" id="KW-1185">Reference proteome</keyword>
<proteinExistence type="predicted"/>
<evidence type="ECO:0000256" key="1">
    <source>
        <dbReference type="ARBA" id="ARBA00022801"/>
    </source>
</evidence>
<dbReference type="InterPro" id="IPR029058">
    <property type="entry name" value="AB_hydrolase_fold"/>
</dbReference>
<gene>
    <name evidence="4" type="ORF">DFQ04_3698</name>
</gene>
<evidence type="ECO:0000313" key="4">
    <source>
        <dbReference type="EMBL" id="TDQ12964.1"/>
    </source>
</evidence>
<sequence>MKHSFFISRLFFLLFFLAFAFACQENSEPEILPARDLLNISYGTDSRQTMDVFLPAGRSTATTPTLIYIHGGAWIDGDKSEFLQVKSIMEKEFEGFALISLNYRLYDFALNKNLIPDQEKDIESAIAYIKSQLNDWKIADIQVISGASAGGHLALLHAYKRNVSSIKAAIAFFPPTDLSALYGFNNLTSLGLSAVVGGTPSENPEKYREVSPTTHIDSQDVPTIFFHGDVDTVVPITQSELLKAGLEQKNVRHQFTKVPGQGHGFTQATYSTLIAEARAFIGDIN</sequence>
<organism evidence="4 5">
    <name type="scientific">Algoriphagus boseongensis</name>
    <dbReference type="NCBI Taxonomy" id="1442587"/>
    <lineage>
        <taxon>Bacteria</taxon>
        <taxon>Pseudomonadati</taxon>
        <taxon>Bacteroidota</taxon>
        <taxon>Cytophagia</taxon>
        <taxon>Cytophagales</taxon>
        <taxon>Cyclobacteriaceae</taxon>
        <taxon>Algoriphagus</taxon>
    </lineage>
</organism>
<dbReference type="InterPro" id="IPR049492">
    <property type="entry name" value="BD-FAE-like_dom"/>
</dbReference>
<dbReference type="Pfam" id="PF20434">
    <property type="entry name" value="BD-FAE"/>
    <property type="match status" value="1"/>
</dbReference>
<dbReference type="Proteomes" id="UP000294535">
    <property type="component" value="Unassembled WGS sequence"/>
</dbReference>
<dbReference type="EMBL" id="SNYF01000012">
    <property type="protein sequence ID" value="TDQ12964.1"/>
    <property type="molecule type" value="Genomic_DNA"/>
</dbReference>
<feature type="signal peptide" evidence="2">
    <location>
        <begin position="1"/>
        <end position="22"/>
    </location>
</feature>
<dbReference type="InterPro" id="IPR050300">
    <property type="entry name" value="GDXG_lipolytic_enzyme"/>
</dbReference>
<feature type="domain" description="BD-FAE-like" evidence="3">
    <location>
        <begin position="50"/>
        <end position="245"/>
    </location>
</feature>
<dbReference type="PANTHER" id="PTHR48081">
    <property type="entry name" value="AB HYDROLASE SUPERFAMILY PROTEIN C4A8.06C"/>
    <property type="match status" value="1"/>
</dbReference>
<feature type="chain" id="PRO_5020336131" evidence="2">
    <location>
        <begin position="23"/>
        <end position="285"/>
    </location>
</feature>
<name>A0A4R6T1J6_9BACT</name>
<dbReference type="Gene3D" id="3.40.50.1820">
    <property type="entry name" value="alpha/beta hydrolase"/>
    <property type="match status" value="1"/>
</dbReference>
<keyword evidence="1" id="KW-0378">Hydrolase</keyword>
<keyword evidence="2" id="KW-0732">Signal</keyword>
<accession>A0A4R6T1J6</accession>
<evidence type="ECO:0000313" key="5">
    <source>
        <dbReference type="Proteomes" id="UP000294535"/>
    </source>
</evidence>
<evidence type="ECO:0000259" key="3">
    <source>
        <dbReference type="Pfam" id="PF20434"/>
    </source>
</evidence>
<comment type="caution">
    <text evidence="4">The sequence shown here is derived from an EMBL/GenBank/DDBJ whole genome shotgun (WGS) entry which is preliminary data.</text>
</comment>
<evidence type="ECO:0000256" key="2">
    <source>
        <dbReference type="SAM" id="SignalP"/>
    </source>
</evidence>
<protein>
    <submittedName>
        <fullName evidence="4">Carboxylesterase family protein</fullName>
    </submittedName>
</protein>
<dbReference type="GO" id="GO:0016787">
    <property type="term" value="F:hydrolase activity"/>
    <property type="evidence" value="ECO:0007669"/>
    <property type="project" value="UniProtKB-KW"/>
</dbReference>
<dbReference type="OrthoDB" id="9777975at2"/>
<dbReference type="RefSeq" id="WP_133558555.1">
    <property type="nucleotide sequence ID" value="NZ_SNYF01000012.1"/>
</dbReference>
<dbReference type="PANTHER" id="PTHR48081:SF13">
    <property type="entry name" value="ALPHA_BETA HYDROLASE"/>
    <property type="match status" value="1"/>
</dbReference>
<dbReference type="PROSITE" id="PS51257">
    <property type="entry name" value="PROKAR_LIPOPROTEIN"/>
    <property type="match status" value="1"/>
</dbReference>
<dbReference type="SUPFAM" id="SSF53474">
    <property type="entry name" value="alpha/beta-Hydrolases"/>
    <property type="match status" value="1"/>
</dbReference>
<reference evidence="4 5" key="1">
    <citation type="submission" date="2019-03" db="EMBL/GenBank/DDBJ databases">
        <title>Genomic Encyclopedia of Type Strains, Phase III (KMG-III): the genomes of soil and plant-associated and newly described type strains.</title>
        <authorList>
            <person name="Whitman W."/>
        </authorList>
    </citation>
    <scope>NUCLEOTIDE SEQUENCE [LARGE SCALE GENOMIC DNA]</scope>
    <source>
        <strain evidence="4 5">CECT 8446</strain>
    </source>
</reference>
<dbReference type="AlphaFoldDB" id="A0A4R6T1J6"/>